<evidence type="ECO:0000256" key="6">
    <source>
        <dbReference type="ARBA" id="ARBA00023136"/>
    </source>
</evidence>
<gene>
    <name evidence="12" type="ORF">L566_0992</name>
</gene>
<dbReference type="Gene3D" id="3.30.450.380">
    <property type="match status" value="1"/>
</dbReference>
<accession>A0AAI9J5P3</accession>
<keyword evidence="7" id="KW-0175">Coiled coil</keyword>
<keyword evidence="6 9" id="KW-0472">Membrane</keyword>
<protein>
    <submittedName>
        <fullName evidence="12">Type II/IV secretion system protein</fullName>
    </submittedName>
</protein>
<feature type="transmembrane region" description="Helical" evidence="9">
    <location>
        <begin position="453"/>
        <end position="473"/>
    </location>
</feature>
<feature type="compositionally biased region" description="Low complexity" evidence="8">
    <location>
        <begin position="414"/>
        <end position="428"/>
    </location>
</feature>
<comment type="similarity">
    <text evidence="2">Belongs to the GSP E family.</text>
</comment>
<feature type="compositionally biased region" description="Basic residues" evidence="8">
    <location>
        <begin position="429"/>
        <end position="438"/>
    </location>
</feature>
<evidence type="ECO:0000259" key="10">
    <source>
        <dbReference type="Pfam" id="PF00437"/>
    </source>
</evidence>
<dbReference type="Gene3D" id="3.40.50.300">
    <property type="entry name" value="P-loop containing nucleotide triphosphate hydrolases"/>
    <property type="match status" value="1"/>
</dbReference>
<feature type="compositionally biased region" description="Basic residues" evidence="8">
    <location>
        <begin position="373"/>
        <end position="389"/>
    </location>
</feature>
<proteinExistence type="inferred from homology"/>
<comment type="subcellular location">
    <subcellularLocation>
        <location evidence="1">Cell membrane</location>
        <topology evidence="1">Multi-pass membrane protein</topology>
    </subcellularLocation>
</comment>
<evidence type="ECO:0000256" key="2">
    <source>
        <dbReference type="ARBA" id="ARBA00006611"/>
    </source>
</evidence>
<dbReference type="PANTHER" id="PTHR30486:SF15">
    <property type="entry name" value="TYPE II_IV SECRETION SYSTEM ATPASE"/>
    <property type="match status" value="1"/>
</dbReference>
<name>A0AAI9J5P3_BORPT</name>
<evidence type="ECO:0000259" key="11">
    <source>
        <dbReference type="Pfam" id="PF00482"/>
    </source>
</evidence>
<feature type="compositionally biased region" description="Basic and acidic residues" evidence="8">
    <location>
        <begin position="355"/>
        <end position="368"/>
    </location>
</feature>
<feature type="transmembrane region" description="Helical" evidence="9">
    <location>
        <begin position="698"/>
        <end position="718"/>
    </location>
</feature>
<dbReference type="SUPFAM" id="SSF52540">
    <property type="entry name" value="P-loop containing nucleoside triphosphate hydrolases"/>
    <property type="match status" value="1"/>
</dbReference>
<dbReference type="AlphaFoldDB" id="A0AAI9J5P3"/>
<dbReference type="GO" id="GO:0016887">
    <property type="term" value="F:ATP hydrolysis activity"/>
    <property type="evidence" value="ECO:0007669"/>
    <property type="project" value="InterPro"/>
</dbReference>
<dbReference type="InterPro" id="IPR027417">
    <property type="entry name" value="P-loop_NTPase"/>
</dbReference>
<feature type="region of interest" description="Disordered" evidence="8">
    <location>
        <begin position="407"/>
        <end position="438"/>
    </location>
</feature>
<evidence type="ECO:0000313" key="13">
    <source>
        <dbReference type="Proteomes" id="UP000018679"/>
    </source>
</evidence>
<evidence type="ECO:0000256" key="5">
    <source>
        <dbReference type="ARBA" id="ARBA00022989"/>
    </source>
</evidence>
<dbReference type="InterPro" id="IPR050921">
    <property type="entry name" value="T4SS_GSP_E_ATPase"/>
</dbReference>
<sequence length="756" mass="83151">MIMPPSMEFGAAGGGEFIASERFQDVKNQAYEHLLSRIEELGAEFGRWTRAAIQEFVDIEVASFVRLRRVAINEGELGQVAAALTKELAGLGPLEDLLSDHDVEDILINGSDNVFVSRRGVLARETVRFSDNQHVLRIVRRILAPLGRRLDESSPMVDARLPDGGRLNVVIEPLSVDGPMVSIRKFRQDPLKPNDLLTLGSFNEDIFRLLNAAVKGRCNILVSGGTSSGKTSLLNALAFFIPETERVVTVEDTAELSLNHPHVVRLEARQGGFDGAGAVSPRPDPQQPAHAARPRGGGRGARRRSDGHAAGHEHRARRVHGHDPRQLAARMPVPDRNAGGIRRLPGQRGQPAPADRQRAGLHRADRAPAQRQAARHFHYRSDRHGRRGDRHAGAVPLRSLCDARRRGEGQLGEPGHPAPHAQAGAHAQRIARRGARQRARGRRRILGAQAMSLMAWLLGALALALLAAAALLLRQARDGARRQASEAFLERQLELRPGQPGASQASAARRRLPISNGAWRQLLLRAGVEPTPRFLAASVGAHLGVPALAWLFGGWISAAAALLLVALLWYFHLWLKADRRRMVHQLPTFLDALVRLITIGNSVNAAFQNALGSVEQPLLEVLQRADSQVRSGKDLDAALHQVSRQYQLRELFLVSAVIALALRFGGRSDQVLERMAAFMRDLEQARDELTALSAEVRLSAWILALLPIGLALFIIIFNNQLFMGMWHDPMGFRLLVFAMLLQAGGSYWLYRMARSV</sequence>
<comment type="caution">
    <text evidence="12">The sequence shown here is derived from an EMBL/GenBank/DDBJ whole genome shotgun (WGS) entry which is preliminary data.</text>
</comment>
<dbReference type="Pfam" id="PF00437">
    <property type="entry name" value="T2SSE"/>
    <property type="match status" value="1"/>
</dbReference>
<dbReference type="InterPro" id="IPR001482">
    <property type="entry name" value="T2SS/T4SS_dom"/>
</dbReference>
<keyword evidence="3" id="KW-1003">Cell membrane</keyword>
<dbReference type="PANTHER" id="PTHR30486">
    <property type="entry name" value="TWITCHING MOTILITY PROTEIN PILT"/>
    <property type="match status" value="1"/>
</dbReference>
<dbReference type="EMBL" id="AXSB02000002">
    <property type="protein sequence ID" value="ETH33250.1"/>
    <property type="molecule type" value="Genomic_DNA"/>
</dbReference>
<feature type="transmembrane region" description="Helical" evidence="9">
    <location>
        <begin position="558"/>
        <end position="575"/>
    </location>
</feature>
<feature type="domain" description="Type II secretion system protein GspF" evidence="11">
    <location>
        <begin position="589"/>
        <end position="715"/>
    </location>
</feature>
<dbReference type="Pfam" id="PF00482">
    <property type="entry name" value="T2SSF"/>
    <property type="match status" value="1"/>
</dbReference>
<evidence type="ECO:0000256" key="8">
    <source>
        <dbReference type="SAM" id="MobiDB-lite"/>
    </source>
</evidence>
<dbReference type="GO" id="GO:0005886">
    <property type="term" value="C:plasma membrane"/>
    <property type="evidence" value="ECO:0007669"/>
    <property type="project" value="UniProtKB-SubCell"/>
</dbReference>
<reference evidence="12 13" key="1">
    <citation type="journal article" date="2013" name="Genome Announc.">
        <title>Genome Sequences of 28 Bordetella pertussis U.S. Outbreak Strains Dating from 2010 to 2012.</title>
        <authorList>
            <person name="Harvill E.T."/>
            <person name="Goodfield L.L."/>
            <person name="Ivanov Y."/>
            <person name="Meyer J.A."/>
            <person name="Newth C."/>
            <person name="Cassiday P."/>
            <person name="Tondella M.L."/>
            <person name="Liao P."/>
            <person name="Zimmerman J."/>
            <person name="Meert K."/>
            <person name="Wessel D."/>
            <person name="Berger J."/>
            <person name="Dean J.M."/>
            <person name="Holubkov R."/>
            <person name="Burr J."/>
            <person name="Liu T."/>
            <person name="Brinkac L."/>
            <person name="Kim M."/>
            <person name="Losada L."/>
        </authorList>
    </citation>
    <scope>NUCLEOTIDE SEQUENCE [LARGE SCALE GENOMIC DNA]</scope>
    <source>
        <strain evidence="12 13">CHLA-26</strain>
    </source>
</reference>
<feature type="domain" description="Bacterial type II secretion system protein E" evidence="10">
    <location>
        <begin position="88"/>
        <end position="271"/>
    </location>
</feature>
<evidence type="ECO:0000256" key="3">
    <source>
        <dbReference type="ARBA" id="ARBA00022475"/>
    </source>
</evidence>
<evidence type="ECO:0000313" key="12">
    <source>
        <dbReference type="EMBL" id="ETH33250.1"/>
    </source>
</evidence>
<dbReference type="Proteomes" id="UP000018679">
    <property type="component" value="Unassembled WGS sequence"/>
</dbReference>
<evidence type="ECO:0000256" key="4">
    <source>
        <dbReference type="ARBA" id="ARBA00022692"/>
    </source>
</evidence>
<evidence type="ECO:0000256" key="1">
    <source>
        <dbReference type="ARBA" id="ARBA00004651"/>
    </source>
</evidence>
<keyword evidence="4 9" id="KW-0812">Transmembrane</keyword>
<feature type="region of interest" description="Disordered" evidence="8">
    <location>
        <begin position="273"/>
        <end position="394"/>
    </location>
</feature>
<feature type="compositionally biased region" description="Basic and acidic residues" evidence="8">
    <location>
        <begin position="303"/>
        <end position="313"/>
    </location>
</feature>
<dbReference type="InterPro" id="IPR018076">
    <property type="entry name" value="T2SS_GspF_dom"/>
</dbReference>
<keyword evidence="5 9" id="KW-1133">Transmembrane helix</keyword>
<evidence type="ECO:0000256" key="9">
    <source>
        <dbReference type="SAM" id="Phobius"/>
    </source>
</evidence>
<organism evidence="12 13">
    <name type="scientific">Bordetella pertussis CHLA-26</name>
    <dbReference type="NCBI Taxonomy" id="1331284"/>
    <lineage>
        <taxon>Bacteria</taxon>
        <taxon>Pseudomonadati</taxon>
        <taxon>Pseudomonadota</taxon>
        <taxon>Betaproteobacteria</taxon>
        <taxon>Burkholderiales</taxon>
        <taxon>Alcaligenaceae</taxon>
        <taxon>Bordetella</taxon>
    </lineage>
</organism>
<feature type="transmembrane region" description="Helical" evidence="9">
    <location>
        <begin position="534"/>
        <end position="552"/>
    </location>
</feature>
<feature type="coiled-coil region" evidence="7">
    <location>
        <begin position="668"/>
        <end position="695"/>
    </location>
</feature>
<evidence type="ECO:0000256" key="7">
    <source>
        <dbReference type="SAM" id="Coils"/>
    </source>
</evidence>
<feature type="transmembrane region" description="Helical" evidence="9">
    <location>
        <begin position="730"/>
        <end position="750"/>
    </location>
</feature>